<accession>A0A5N0EK18</accession>
<keyword evidence="3" id="KW-1185">Reference proteome</keyword>
<evidence type="ECO:0000313" key="3">
    <source>
        <dbReference type="Proteomes" id="UP000323876"/>
    </source>
</evidence>
<keyword evidence="1" id="KW-0812">Transmembrane</keyword>
<name>A0A5N0EK18_9NOCA</name>
<evidence type="ECO:0000256" key="1">
    <source>
        <dbReference type="SAM" id="Phobius"/>
    </source>
</evidence>
<keyword evidence="1" id="KW-0472">Membrane</keyword>
<sequence length="65" mass="6930">MATRRWLGVRVGAMVVAVAVPTHGLMVIAAPDRLISLLLQGSCRLLIQTGSPKLAACCRFGRNRG</sequence>
<comment type="caution">
    <text evidence="2">The sequence shown here is derived from an EMBL/GenBank/DDBJ whole genome shotgun (WGS) entry which is preliminary data.</text>
</comment>
<proteinExistence type="predicted"/>
<gene>
    <name evidence="2" type="ORF">F3087_18925</name>
</gene>
<evidence type="ECO:0000313" key="2">
    <source>
        <dbReference type="EMBL" id="KAA8887721.1"/>
    </source>
</evidence>
<protein>
    <submittedName>
        <fullName evidence="2">Uncharacterized protein</fullName>
    </submittedName>
</protein>
<reference evidence="2 3" key="1">
    <citation type="submission" date="2019-09" db="EMBL/GenBank/DDBJ databases">
        <authorList>
            <person name="Wang X."/>
        </authorList>
    </citation>
    <scope>NUCLEOTIDE SEQUENCE [LARGE SCALE GENOMIC DNA]</scope>
    <source>
        <strain evidence="2 3">CICC 11023</strain>
    </source>
</reference>
<organism evidence="2 3">
    <name type="scientific">Nocardia colli</name>
    <dbReference type="NCBI Taxonomy" id="2545717"/>
    <lineage>
        <taxon>Bacteria</taxon>
        <taxon>Bacillati</taxon>
        <taxon>Actinomycetota</taxon>
        <taxon>Actinomycetes</taxon>
        <taxon>Mycobacteriales</taxon>
        <taxon>Nocardiaceae</taxon>
        <taxon>Nocardia</taxon>
    </lineage>
</organism>
<dbReference type="EMBL" id="VXLC01000006">
    <property type="protein sequence ID" value="KAA8887721.1"/>
    <property type="molecule type" value="Genomic_DNA"/>
</dbReference>
<dbReference type="RefSeq" id="WP_150403291.1">
    <property type="nucleotide sequence ID" value="NZ_VXLC01000006.1"/>
</dbReference>
<feature type="transmembrane region" description="Helical" evidence="1">
    <location>
        <begin position="7"/>
        <end position="30"/>
    </location>
</feature>
<dbReference type="Proteomes" id="UP000323876">
    <property type="component" value="Unassembled WGS sequence"/>
</dbReference>
<keyword evidence="1" id="KW-1133">Transmembrane helix</keyword>
<dbReference type="AlphaFoldDB" id="A0A5N0EK18"/>